<keyword evidence="13" id="KW-1133">Transmembrane helix</keyword>
<keyword evidence="8" id="KW-0249">Electron transport</keyword>
<dbReference type="Gene3D" id="3.10.120.10">
    <property type="entry name" value="Cytochrome b5-like heme/steroid binding domain"/>
    <property type="match status" value="1"/>
</dbReference>
<dbReference type="PRINTS" id="PR00363">
    <property type="entry name" value="CYTOCHROMEB5"/>
</dbReference>
<comment type="similarity">
    <text evidence="12 13">Belongs to the cytochrome b5 family.</text>
</comment>
<gene>
    <name evidence="15" type="primary">CYB5</name>
    <name evidence="15" type="ORF">C6P45_000790</name>
</gene>
<protein>
    <submittedName>
        <fullName evidence="15">Cytochrome b5</fullName>
    </submittedName>
</protein>
<organism evidence="15 16">
    <name type="scientific">Maudiozyma exigua</name>
    <name type="common">Yeast</name>
    <name type="synonym">Kazachstania exigua</name>
    <dbReference type="NCBI Taxonomy" id="34358"/>
    <lineage>
        <taxon>Eukaryota</taxon>
        <taxon>Fungi</taxon>
        <taxon>Dikarya</taxon>
        <taxon>Ascomycota</taxon>
        <taxon>Saccharomycotina</taxon>
        <taxon>Saccharomycetes</taxon>
        <taxon>Saccharomycetales</taxon>
        <taxon>Saccharomycetaceae</taxon>
        <taxon>Maudiozyma</taxon>
    </lineage>
</organism>
<dbReference type="AlphaFoldDB" id="A0A9P6WDK0"/>
<dbReference type="GO" id="GO:0016126">
    <property type="term" value="P:sterol biosynthetic process"/>
    <property type="evidence" value="ECO:0007669"/>
    <property type="project" value="TreeGrafter"/>
</dbReference>
<evidence type="ECO:0000259" key="14">
    <source>
        <dbReference type="PROSITE" id="PS50255"/>
    </source>
</evidence>
<dbReference type="InterPro" id="IPR036400">
    <property type="entry name" value="Cyt_B5-like_heme/steroid_sf"/>
</dbReference>
<feature type="domain" description="Cytochrome b5 heme-binding" evidence="14">
    <location>
        <begin position="2"/>
        <end position="78"/>
    </location>
</feature>
<keyword evidence="10 13" id="KW-0472">Membrane</keyword>
<reference evidence="15 16" key="1">
    <citation type="submission" date="2020-11" db="EMBL/GenBank/DDBJ databases">
        <title>Kefir isolates.</title>
        <authorList>
            <person name="Marcisauskas S."/>
            <person name="Kim Y."/>
            <person name="Blasche S."/>
        </authorList>
    </citation>
    <scope>NUCLEOTIDE SEQUENCE [LARGE SCALE GENOMIC DNA]</scope>
    <source>
        <strain evidence="15 16">OG2</strain>
    </source>
</reference>
<dbReference type="FunFam" id="3.10.120.10:FF:000002">
    <property type="entry name" value="Cytochrome b5 type B"/>
    <property type="match status" value="1"/>
</dbReference>
<keyword evidence="4 13" id="KW-0812">Transmembrane</keyword>
<keyword evidence="3 13" id="KW-0349">Heme</keyword>
<keyword evidence="16" id="KW-1185">Reference proteome</keyword>
<dbReference type="PROSITE" id="PS00191">
    <property type="entry name" value="CYTOCHROME_B5_1"/>
    <property type="match status" value="1"/>
</dbReference>
<evidence type="ECO:0000256" key="2">
    <source>
        <dbReference type="ARBA" id="ARBA00022448"/>
    </source>
</evidence>
<evidence type="ECO:0000256" key="4">
    <source>
        <dbReference type="ARBA" id="ARBA00022692"/>
    </source>
</evidence>
<evidence type="ECO:0000313" key="15">
    <source>
        <dbReference type="EMBL" id="KAG0671336.1"/>
    </source>
</evidence>
<dbReference type="InterPro" id="IPR018506">
    <property type="entry name" value="Cyt_B5_heme-BS"/>
</dbReference>
<dbReference type="Pfam" id="PF00173">
    <property type="entry name" value="Cyt-b5"/>
    <property type="match status" value="1"/>
</dbReference>
<evidence type="ECO:0000256" key="11">
    <source>
        <dbReference type="ARBA" id="ARBA00037877"/>
    </source>
</evidence>
<dbReference type="OrthoDB" id="260519at2759"/>
<keyword evidence="5 13" id="KW-0479">Metal-binding</keyword>
<evidence type="ECO:0000313" key="16">
    <source>
        <dbReference type="Proteomes" id="UP000750334"/>
    </source>
</evidence>
<keyword evidence="2" id="KW-0813">Transport</keyword>
<dbReference type="PROSITE" id="PS50255">
    <property type="entry name" value="CYTOCHROME_B5_2"/>
    <property type="match status" value="1"/>
</dbReference>
<accession>A0A9P6WDK0</accession>
<evidence type="ECO:0000256" key="1">
    <source>
        <dbReference type="ARBA" id="ARBA00004131"/>
    </source>
</evidence>
<keyword evidence="6" id="KW-0256">Endoplasmic reticulum</keyword>
<sequence length="122" mass="13650">MSTVYTYKEIAEHNSPKDTWIIIDDKVYDVSKFLDEHPGGDEIIFDQAGRDATEYFVDIGHSDDALKLLKSKCIGTVDKTSEKVVFEAKVEETTESSQGSGQLAVIVAILCFLVGYYFLNDE</sequence>
<dbReference type="PANTHER" id="PTHR19359:SF150">
    <property type="entry name" value="CYTOCHROME B5"/>
    <property type="match status" value="1"/>
</dbReference>
<comment type="caution">
    <text evidence="15">The sequence shown here is derived from an EMBL/GenBank/DDBJ whole genome shotgun (WGS) entry which is preliminary data.</text>
</comment>
<evidence type="ECO:0000256" key="9">
    <source>
        <dbReference type="ARBA" id="ARBA00023004"/>
    </source>
</evidence>
<dbReference type="Proteomes" id="UP000750334">
    <property type="component" value="Unassembled WGS sequence"/>
</dbReference>
<evidence type="ECO:0000256" key="8">
    <source>
        <dbReference type="ARBA" id="ARBA00022982"/>
    </source>
</evidence>
<dbReference type="InterPro" id="IPR001199">
    <property type="entry name" value="Cyt_B5-like_heme/steroid-bd"/>
</dbReference>
<evidence type="ECO:0000256" key="6">
    <source>
        <dbReference type="ARBA" id="ARBA00022824"/>
    </source>
</evidence>
<dbReference type="SUPFAM" id="SSF55856">
    <property type="entry name" value="Cytochrome b5-like heme/steroid binding domain"/>
    <property type="match status" value="1"/>
</dbReference>
<dbReference type="GO" id="GO:0046872">
    <property type="term" value="F:metal ion binding"/>
    <property type="evidence" value="ECO:0007669"/>
    <property type="project" value="UniProtKB-UniRule"/>
</dbReference>
<name>A0A9P6WDK0_MAUEX</name>
<feature type="transmembrane region" description="Helical" evidence="13">
    <location>
        <begin position="103"/>
        <end position="119"/>
    </location>
</feature>
<evidence type="ECO:0000256" key="13">
    <source>
        <dbReference type="RuleBase" id="RU362121"/>
    </source>
</evidence>
<dbReference type="EMBL" id="PUHR01000013">
    <property type="protein sequence ID" value="KAG0671336.1"/>
    <property type="molecule type" value="Genomic_DNA"/>
</dbReference>
<keyword evidence="9 13" id="KW-0408">Iron</keyword>
<dbReference type="SMART" id="SM01117">
    <property type="entry name" value="Cyt-b5"/>
    <property type="match status" value="1"/>
</dbReference>
<dbReference type="InterPro" id="IPR050668">
    <property type="entry name" value="Cytochrome_b5"/>
</dbReference>
<evidence type="ECO:0000256" key="5">
    <source>
        <dbReference type="ARBA" id="ARBA00022723"/>
    </source>
</evidence>
<comment type="subcellular location">
    <subcellularLocation>
        <location evidence="1">Endoplasmic reticulum membrane</location>
        <topology evidence="1">Single-pass membrane protein</topology>
        <orientation evidence="1">Cytoplasmic side</orientation>
    </subcellularLocation>
    <subcellularLocation>
        <location evidence="11">Microsome membrane</location>
        <topology evidence="11">Single-pass membrane protein</topology>
        <orientation evidence="11">Cytoplasmic side</orientation>
    </subcellularLocation>
</comment>
<keyword evidence="7" id="KW-0492">Microsome</keyword>
<evidence type="ECO:0000256" key="3">
    <source>
        <dbReference type="ARBA" id="ARBA00022617"/>
    </source>
</evidence>
<evidence type="ECO:0000256" key="7">
    <source>
        <dbReference type="ARBA" id="ARBA00022848"/>
    </source>
</evidence>
<evidence type="ECO:0000256" key="10">
    <source>
        <dbReference type="ARBA" id="ARBA00023136"/>
    </source>
</evidence>
<dbReference type="GO" id="GO:0020037">
    <property type="term" value="F:heme binding"/>
    <property type="evidence" value="ECO:0007669"/>
    <property type="project" value="UniProtKB-UniRule"/>
</dbReference>
<proteinExistence type="inferred from homology"/>
<dbReference type="PANTHER" id="PTHR19359">
    <property type="entry name" value="CYTOCHROME B5"/>
    <property type="match status" value="1"/>
</dbReference>
<dbReference type="GO" id="GO:0005789">
    <property type="term" value="C:endoplasmic reticulum membrane"/>
    <property type="evidence" value="ECO:0007669"/>
    <property type="project" value="UniProtKB-SubCell"/>
</dbReference>
<evidence type="ECO:0000256" key="12">
    <source>
        <dbReference type="ARBA" id="ARBA00038168"/>
    </source>
</evidence>